<evidence type="ECO:0000256" key="2">
    <source>
        <dbReference type="ARBA" id="ARBA00023242"/>
    </source>
</evidence>
<organism evidence="5 6">
    <name type="scientific">Lithospermum erythrorhizon</name>
    <name type="common">Purple gromwell</name>
    <name type="synonym">Lithospermum officinale var. erythrorhizon</name>
    <dbReference type="NCBI Taxonomy" id="34254"/>
    <lineage>
        <taxon>Eukaryota</taxon>
        <taxon>Viridiplantae</taxon>
        <taxon>Streptophyta</taxon>
        <taxon>Embryophyta</taxon>
        <taxon>Tracheophyta</taxon>
        <taxon>Spermatophyta</taxon>
        <taxon>Magnoliopsida</taxon>
        <taxon>eudicotyledons</taxon>
        <taxon>Gunneridae</taxon>
        <taxon>Pentapetalae</taxon>
        <taxon>asterids</taxon>
        <taxon>lamiids</taxon>
        <taxon>Boraginales</taxon>
        <taxon>Boraginaceae</taxon>
        <taxon>Boraginoideae</taxon>
        <taxon>Lithospermeae</taxon>
        <taxon>Lithospermum</taxon>
    </lineage>
</organism>
<keyword evidence="5" id="KW-0371">Homeobox</keyword>
<dbReference type="Pfam" id="PF03791">
    <property type="entry name" value="KNOX2"/>
    <property type="match status" value="1"/>
</dbReference>
<dbReference type="AlphaFoldDB" id="A0AAV3QWQ6"/>
<dbReference type="SMART" id="SM01255">
    <property type="entry name" value="KNOX1"/>
    <property type="match status" value="1"/>
</dbReference>
<evidence type="ECO:0000313" key="5">
    <source>
        <dbReference type="EMBL" id="GAA0167058.1"/>
    </source>
</evidence>
<evidence type="ECO:0000259" key="4">
    <source>
        <dbReference type="SMART" id="SM01256"/>
    </source>
</evidence>
<dbReference type="InterPro" id="IPR005540">
    <property type="entry name" value="KNOX1"/>
</dbReference>
<evidence type="ECO:0000313" key="6">
    <source>
        <dbReference type="Proteomes" id="UP001454036"/>
    </source>
</evidence>
<dbReference type="Proteomes" id="UP001454036">
    <property type="component" value="Unassembled WGS sequence"/>
</dbReference>
<dbReference type="PANTHER" id="PTHR48452:SF1">
    <property type="entry name" value="FUSED COMPOUND LEAF 1"/>
    <property type="match status" value="1"/>
</dbReference>
<keyword evidence="2" id="KW-0539">Nucleus</keyword>
<protein>
    <submittedName>
        <fullName evidence="5">Homeodomain transcription factor</fullName>
    </submittedName>
</protein>
<evidence type="ECO:0000256" key="1">
    <source>
        <dbReference type="ARBA" id="ARBA00004123"/>
    </source>
</evidence>
<comment type="subcellular location">
    <subcellularLocation>
        <location evidence="1">Nucleus</location>
    </subcellularLocation>
</comment>
<dbReference type="InterPro" id="IPR005541">
    <property type="entry name" value="KNOX2"/>
</dbReference>
<gene>
    <name evidence="5" type="ORF">LIER_22077</name>
</gene>
<feature type="domain" description="KNOX1" evidence="3">
    <location>
        <begin position="104"/>
        <end position="148"/>
    </location>
</feature>
<dbReference type="SMART" id="SM01256">
    <property type="entry name" value="KNOX2"/>
    <property type="match status" value="1"/>
</dbReference>
<dbReference type="Pfam" id="PF03790">
    <property type="entry name" value="KNOX1"/>
    <property type="match status" value="1"/>
</dbReference>
<sequence>MDEYYEGVQDYADKALMSSDDLMTILPTEYSNYHNNLVISSDHQNHHYGVPILYNSQVGGGSEIDIISSIASEKASTTRENEFQMVCTRENNEVLDALDDEGYTLIKDKIVSHPSYPKLLNAYIDCQKVGAPPELASLLDEIRLGNNRNNVPTSYGVDPELDEFMENYCEMLMKYKSDLSRPFGEAATFINNMKIQLGNLCKENAIA</sequence>
<accession>A0AAV3QWQ6</accession>
<keyword evidence="5" id="KW-0238">DNA-binding</keyword>
<evidence type="ECO:0000259" key="3">
    <source>
        <dbReference type="SMART" id="SM01255"/>
    </source>
</evidence>
<proteinExistence type="predicted"/>
<dbReference type="PANTHER" id="PTHR48452">
    <property type="entry name" value="FUSED COMPOUND LEAF 1"/>
    <property type="match status" value="1"/>
</dbReference>
<reference evidence="5 6" key="1">
    <citation type="submission" date="2024-01" db="EMBL/GenBank/DDBJ databases">
        <title>The complete chloroplast genome sequence of Lithospermum erythrorhizon: insights into the phylogenetic relationship among Boraginaceae species and the maternal lineages of purple gromwells.</title>
        <authorList>
            <person name="Okada T."/>
            <person name="Watanabe K."/>
        </authorList>
    </citation>
    <scope>NUCLEOTIDE SEQUENCE [LARGE SCALE GENOMIC DNA]</scope>
</reference>
<feature type="domain" description="KNOX2" evidence="4">
    <location>
        <begin position="151"/>
        <end position="202"/>
    </location>
</feature>
<dbReference type="EMBL" id="BAABME010005950">
    <property type="protein sequence ID" value="GAA0167058.1"/>
    <property type="molecule type" value="Genomic_DNA"/>
</dbReference>
<keyword evidence="6" id="KW-1185">Reference proteome</keyword>
<name>A0AAV3QWQ6_LITER</name>
<dbReference type="GO" id="GO:0005634">
    <property type="term" value="C:nucleus"/>
    <property type="evidence" value="ECO:0007669"/>
    <property type="project" value="UniProtKB-SubCell"/>
</dbReference>
<comment type="caution">
    <text evidence="5">The sequence shown here is derived from an EMBL/GenBank/DDBJ whole genome shotgun (WGS) entry which is preliminary data.</text>
</comment>
<dbReference type="GO" id="GO:0003677">
    <property type="term" value="F:DNA binding"/>
    <property type="evidence" value="ECO:0007669"/>
    <property type="project" value="UniProtKB-KW"/>
</dbReference>